<evidence type="ECO:0000313" key="1">
    <source>
        <dbReference type="EMBL" id="CAH2300900.1"/>
    </source>
</evidence>
<gene>
    <name evidence="1" type="ORF">PECUL_23A058990</name>
</gene>
<protein>
    <submittedName>
        <fullName evidence="1">Uncharacterized protein</fullName>
    </submittedName>
</protein>
<dbReference type="EMBL" id="OW240917">
    <property type="protein sequence ID" value="CAH2300900.1"/>
    <property type="molecule type" value="Genomic_DNA"/>
</dbReference>
<dbReference type="AlphaFoldDB" id="A0AAD1SKD4"/>
<dbReference type="Proteomes" id="UP001295444">
    <property type="component" value="Chromosome 06"/>
</dbReference>
<sequence length="175" mass="20414">MEVRQWVEKRPRQRLDSSNSLDSDILEPSGEFKILDLVDSCESEGEMLSEYLDSESVEKLILMVRRTLEISEDTHTVEGSVKHVADLHKQKLSFPLYRAIKEKVTSKWKRPEKRLLFQGKLAKFYPLEEDTSRMWITPPKVDAPISRVARKVMLPLDSTASLREPMDRMLDIHLF</sequence>
<evidence type="ECO:0000313" key="2">
    <source>
        <dbReference type="Proteomes" id="UP001295444"/>
    </source>
</evidence>
<dbReference type="Gene3D" id="1.10.287.3160">
    <property type="match status" value="1"/>
</dbReference>
<keyword evidence="2" id="KW-1185">Reference proteome</keyword>
<proteinExistence type="predicted"/>
<reference evidence="1" key="1">
    <citation type="submission" date="2022-03" db="EMBL/GenBank/DDBJ databases">
        <authorList>
            <person name="Alioto T."/>
            <person name="Alioto T."/>
            <person name="Gomez Garrido J."/>
        </authorList>
    </citation>
    <scope>NUCLEOTIDE SEQUENCE</scope>
</reference>
<organism evidence="1 2">
    <name type="scientific">Pelobates cultripes</name>
    <name type="common">Western spadefoot toad</name>
    <dbReference type="NCBI Taxonomy" id="61616"/>
    <lineage>
        <taxon>Eukaryota</taxon>
        <taxon>Metazoa</taxon>
        <taxon>Chordata</taxon>
        <taxon>Craniata</taxon>
        <taxon>Vertebrata</taxon>
        <taxon>Euteleostomi</taxon>
        <taxon>Amphibia</taxon>
        <taxon>Batrachia</taxon>
        <taxon>Anura</taxon>
        <taxon>Pelobatoidea</taxon>
        <taxon>Pelobatidae</taxon>
        <taxon>Pelobates</taxon>
    </lineage>
</organism>
<name>A0AAD1SKD4_PELCU</name>
<accession>A0AAD1SKD4</accession>